<organism evidence="1 2">
    <name type="scientific">Halomonas hydrothermalis</name>
    <dbReference type="NCBI Taxonomy" id="115561"/>
    <lineage>
        <taxon>Bacteria</taxon>
        <taxon>Pseudomonadati</taxon>
        <taxon>Pseudomonadota</taxon>
        <taxon>Gammaproteobacteria</taxon>
        <taxon>Oceanospirillales</taxon>
        <taxon>Halomonadaceae</taxon>
        <taxon>Halomonas</taxon>
    </lineage>
</organism>
<protein>
    <submittedName>
        <fullName evidence="1">Uncharacterized protein</fullName>
    </submittedName>
</protein>
<sequence length="57" mass="6329">MAQTLFMNRRGTEPYARWCERTGEVTPPSYSILGILNVIAAWLPRPLLGVALSVQAL</sequence>
<dbReference type="AlphaFoldDB" id="A0A6F8U455"/>
<gene>
    <name evidence="1" type="ORF">HHSLTHF2_18060</name>
</gene>
<name>A0A6F8U455_9GAMM</name>
<dbReference type="EMBL" id="AP022843">
    <property type="protein sequence ID" value="BCB07916.1"/>
    <property type="molecule type" value="Genomic_DNA"/>
</dbReference>
<keyword evidence="2" id="KW-1185">Reference proteome</keyword>
<accession>A0A6F8U455</accession>
<evidence type="ECO:0000313" key="2">
    <source>
        <dbReference type="Proteomes" id="UP000502259"/>
    </source>
</evidence>
<evidence type="ECO:0000313" key="1">
    <source>
        <dbReference type="EMBL" id="BCB07916.1"/>
    </source>
</evidence>
<proteinExistence type="predicted"/>
<dbReference type="Proteomes" id="UP000502259">
    <property type="component" value="Chromosome"/>
</dbReference>
<reference evidence="1 2" key="1">
    <citation type="submission" date="2020-03" db="EMBL/GenBank/DDBJ databases">
        <title>Complete Genome Sequence of Halomonas hydrothermalis Strain Slthf2, Halophilic Bacterium Isolated from Deep-Sea Hydrothermal-Vent Environments.</title>
        <authorList>
            <person name="Takeyama N."/>
            <person name="Huang M."/>
            <person name="Sato K."/>
            <person name="Galipon J."/>
            <person name="Arakawa K."/>
        </authorList>
    </citation>
    <scope>NUCLEOTIDE SEQUENCE [LARGE SCALE GENOMIC DNA]</scope>
    <source>
        <strain evidence="1 2">Slthf2</strain>
    </source>
</reference>